<evidence type="ECO:0000259" key="1">
    <source>
        <dbReference type="PROSITE" id="PS51857"/>
    </source>
</evidence>
<dbReference type="STRING" id="683260.SAMN05421874_101219"/>
<dbReference type="EMBL" id="FNFB01000001">
    <property type="protein sequence ID" value="SDJ25699.1"/>
    <property type="molecule type" value="Genomic_DNA"/>
</dbReference>
<keyword evidence="3" id="KW-1185">Reference proteome</keyword>
<dbReference type="GO" id="GO:0003676">
    <property type="term" value="F:nucleic acid binding"/>
    <property type="evidence" value="ECO:0007669"/>
    <property type="project" value="InterPro"/>
</dbReference>
<reference evidence="2 3" key="1">
    <citation type="submission" date="2016-10" db="EMBL/GenBank/DDBJ databases">
        <authorList>
            <person name="de Groot N.N."/>
        </authorList>
    </citation>
    <scope>NUCLEOTIDE SEQUENCE [LARGE SCALE GENOMIC DNA]</scope>
    <source>
        <strain evidence="2 3">CGMCC 4.5681</strain>
    </source>
</reference>
<evidence type="ECO:0000313" key="2">
    <source>
        <dbReference type="EMBL" id="SDJ25699.1"/>
    </source>
</evidence>
<gene>
    <name evidence="2" type="ORF">SAMN05421874_101219</name>
</gene>
<feature type="domain" description="CSD" evidence="1">
    <location>
        <begin position="4"/>
        <end position="74"/>
    </location>
</feature>
<dbReference type="Gene3D" id="2.40.50.140">
    <property type="entry name" value="Nucleic acid-binding proteins"/>
    <property type="match status" value="1"/>
</dbReference>
<dbReference type="Proteomes" id="UP000198683">
    <property type="component" value="Unassembled WGS sequence"/>
</dbReference>
<organism evidence="2 3">
    <name type="scientific">Nonomuraea maritima</name>
    <dbReference type="NCBI Taxonomy" id="683260"/>
    <lineage>
        <taxon>Bacteria</taxon>
        <taxon>Bacillati</taxon>
        <taxon>Actinomycetota</taxon>
        <taxon>Actinomycetes</taxon>
        <taxon>Streptosporangiales</taxon>
        <taxon>Streptosporangiaceae</taxon>
        <taxon>Nonomuraea</taxon>
    </lineage>
</organism>
<dbReference type="AlphaFoldDB" id="A0A1G8S926"/>
<dbReference type="InterPro" id="IPR002059">
    <property type="entry name" value="CSP_DNA-bd"/>
</dbReference>
<dbReference type="SUPFAM" id="SSF50249">
    <property type="entry name" value="Nucleic acid-binding proteins"/>
    <property type="match status" value="1"/>
</dbReference>
<protein>
    <submittedName>
        <fullName evidence="2">Cold shock protein (Beta-ribbon, CspA family)</fullName>
    </submittedName>
</protein>
<dbReference type="Pfam" id="PF00313">
    <property type="entry name" value="CSD"/>
    <property type="match status" value="1"/>
</dbReference>
<proteinExistence type="predicted"/>
<accession>A0A1G8S926</accession>
<dbReference type="PROSITE" id="PS51857">
    <property type="entry name" value="CSD_2"/>
    <property type="match status" value="1"/>
</dbReference>
<sequence length="75" mass="8456">MPGMALGVVKVWHMEEGWGVIASLELPPGHDAWSHFSLILAEGYRCLEPGDRVEFEPVRRSQDGYDFVATDVRKL</sequence>
<dbReference type="InterPro" id="IPR012340">
    <property type="entry name" value="NA-bd_OB-fold"/>
</dbReference>
<evidence type="ECO:0000313" key="3">
    <source>
        <dbReference type="Proteomes" id="UP000198683"/>
    </source>
</evidence>
<name>A0A1G8S926_9ACTN</name>